<dbReference type="GO" id="GO:0005829">
    <property type="term" value="C:cytosol"/>
    <property type="evidence" value="ECO:0007669"/>
    <property type="project" value="TreeGrafter"/>
</dbReference>
<keyword evidence="1 3" id="KW-0963">Cytoplasm</keyword>
<dbReference type="PANTHER" id="PTHR30308:SF2">
    <property type="entry name" value="SSRA-BINDING PROTEIN"/>
    <property type="match status" value="1"/>
</dbReference>
<dbReference type="InterPro" id="IPR000037">
    <property type="entry name" value="SsrA-bd_prot"/>
</dbReference>
<dbReference type="GO" id="GO:0070929">
    <property type="term" value="P:trans-translation"/>
    <property type="evidence" value="ECO:0007669"/>
    <property type="project" value="UniProtKB-UniRule"/>
</dbReference>
<dbReference type="InterPro" id="IPR020081">
    <property type="entry name" value="SsrA-bd_prot_CS"/>
</dbReference>
<dbReference type="InterPro" id="IPR023620">
    <property type="entry name" value="SmpB"/>
</dbReference>
<evidence type="ECO:0000313" key="5">
    <source>
        <dbReference type="EMBL" id="QDS97290.1"/>
    </source>
</evidence>
<name>A0A517MQY3_9BACT</name>
<dbReference type="PROSITE" id="PS01317">
    <property type="entry name" value="SSRP"/>
    <property type="match status" value="1"/>
</dbReference>
<dbReference type="Pfam" id="PF01668">
    <property type="entry name" value="SmpB"/>
    <property type="match status" value="1"/>
</dbReference>
<comment type="subcellular location">
    <subcellularLocation>
        <location evidence="3">Cytoplasm</location>
    </subcellularLocation>
    <text evidence="3">The tmRNA-SmpB complex associates with stalled 70S ribosomes.</text>
</comment>
<dbReference type="PANTHER" id="PTHR30308">
    <property type="entry name" value="TMRNA-BINDING COMPONENT OF TRANS-TRANSLATION TAGGING COMPLEX"/>
    <property type="match status" value="1"/>
</dbReference>
<evidence type="ECO:0000256" key="4">
    <source>
        <dbReference type="SAM" id="MobiDB-lite"/>
    </source>
</evidence>
<dbReference type="GO" id="GO:0003723">
    <property type="term" value="F:RNA binding"/>
    <property type="evidence" value="ECO:0007669"/>
    <property type="project" value="UniProtKB-UniRule"/>
</dbReference>
<dbReference type="AlphaFoldDB" id="A0A517MQY3"/>
<proteinExistence type="inferred from homology"/>
<accession>A0A517MQY3</accession>
<keyword evidence="2 3" id="KW-0694">RNA-binding</keyword>
<dbReference type="SUPFAM" id="SSF74982">
    <property type="entry name" value="Small protein B (SmpB)"/>
    <property type="match status" value="1"/>
</dbReference>
<organism evidence="5 6">
    <name type="scientific">Adhaeretor mobilis</name>
    <dbReference type="NCBI Taxonomy" id="1930276"/>
    <lineage>
        <taxon>Bacteria</taxon>
        <taxon>Pseudomonadati</taxon>
        <taxon>Planctomycetota</taxon>
        <taxon>Planctomycetia</taxon>
        <taxon>Pirellulales</taxon>
        <taxon>Lacipirellulaceae</taxon>
        <taxon>Adhaeretor</taxon>
    </lineage>
</organism>
<feature type="region of interest" description="Disordered" evidence="4">
    <location>
        <begin position="1"/>
        <end position="46"/>
    </location>
</feature>
<dbReference type="EMBL" id="CP036263">
    <property type="protein sequence ID" value="QDS97290.1"/>
    <property type="molecule type" value="Genomic_DNA"/>
</dbReference>
<sequence length="183" mass="21048">MPLLAPKSGFTDHIEEDTPTGKKSKKKKAAKEENKNERPITNNRKARHNYEVLDTLECGIQLVGSEVKSLRAGEVSIEEAYARVIRGEVFLIQCDISEYKHSNALNHQPRRQRKLLLHRGEISKFAGSAYEKNLTLVPLKLYFKRGRVKVLLGICKGKKTYDKRDSLKKKDMQRDIDRAMRGR</sequence>
<dbReference type="NCBIfam" id="NF003843">
    <property type="entry name" value="PRK05422.1"/>
    <property type="match status" value="1"/>
</dbReference>
<comment type="function">
    <text evidence="3">Required for rescue of stalled ribosomes mediated by trans-translation. Binds to transfer-messenger RNA (tmRNA), required for stable association of tmRNA with ribosomes. tmRNA and SmpB together mimic tRNA shape, replacing the anticodon stem-loop with SmpB. tmRNA is encoded by the ssrA gene; the 2 termini fold to resemble tRNA(Ala) and it encodes a 'tag peptide', a short internal open reading frame. During trans-translation Ala-aminoacylated tmRNA acts like a tRNA, entering the A-site of stalled ribosomes, displacing the stalled mRNA. The ribosome then switches to translate the ORF on the tmRNA; the nascent peptide is terminated with the 'tag peptide' encoded by the tmRNA and targeted for degradation. The ribosome is freed to recommence translation, which seems to be the essential function of trans-translation.</text>
</comment>
<reference evidence="5 6" key="1">
    <citation type="submission" date="2019-02" db="EMBL/GenBank/DDBJ databases">
        <title>Deep-cultivation of Planctomycetes and their phenomic and genomic characterization uncovers novel biology.</title>
        <authorList>
            <person name="Wiegand S."/>
            <person name="Jogler M."/>
            <person name="Boedeker C."/>
            <person name="Pinto D."/>
            <person name="Vollmers J."/>
            <person name="Rivas-Marin E."/>
            <person name="Kohn T."/>
            <person name="Peeters S.H."/>
            <person name="Heuer A."/>
            <person name="Rast P."/>
            <person name="Oberbeckmann S."/>
            <person name="Bunk B."/>
            <person name="Jeske O."/>
            <person name="Meyerdierks A."/>
            <person name="Storesund J.E."/>
            <person name="Kallscheuer N."/>
            <person name="Luecker S."/>
            <person name="Lage O.M."/>
            <person name="Pohl T."/>
            <person name="Merkel B.J."/>
            <person name="Hornburger P."/>
            <person name="Mueller R.-W."/>
            <person name="Bruemmer F."/>
            <person name="Labrenz M."/>
            <person name="Spormann A.M."/>
            <person name="Op den Camp H."/>
            <person name="Overmann J."/>
            <person name="Amann R."/>
            <person name="Jetten M.S.M."/>
            <person name="Mascher T."/>
            <person name="Medema M.H."/>
            <person name="Devos D.P."/>
            <person name="Kaster A.-K."/>
            <person name="Ovreas L."/>
            <person name="Rohde M."/>
            <person name="Galperin M.Y."/>
            <person name="Jogler C."/>
        </authorList>
    </citation>
    <scope>NUCLEOTIDE SEQUENCE [LARGE SCALE GENOMIC DNA]</scope>
    <source>
        <strain evidence="5 6">HG15A2</strain>
    </source>
</reference>
<dbReference type="HAMAP" id="MF_00023">
    <property type="entry name" value="SmpB"/>
    <property type="match status" value="1"/>
</dbReference>
<protein>
    <recommendedName>
        <fullName evidence="3">SsrA-binding protein</fullName>
    </recommendedName>
    <alternativeName>
        <fullName evidence="3">Small protein B</fullName>
    </alternativeName>
</protein>
<evidence type="ECO:0000313" key="6">
    <source>
        <dbReference type="Proteomes" id="UP000319852"/>
    </source>
</evidence>
<dbReference type="NCBIfam" id="TIGR00086">
    <property type="entry name" value="smpB"/>
    <property type="match status" value="1"/>
</dbReference>
<dbReference type="KEGG" id="amob:HG15A2_05510"/>
<dbReference type="Gene3D" id="2.40.280.10">
    <property type="match status" value="1"/>
</dbReference>
<comment type="similarity">
    <text evidence="3">Belongs to the SmpB family.</text>
</comment>
<keyword evidence="6" id="KW-1185">Reference proteome</keyword>
<dbReference type="Proteomes" id="UP000319852">
    <property type="component" value="Chromosome"/>
</dbReference>
<evidence type="ECO:0000256" key="3">
    <source>
        <dbReference type="HAMAP-Rule" id="MF_00023"/>
    </source>
</evidence>
<dbReference type="RefSeq" id="WP_246117860.1">
    <property type="nucleotide sequence ID" value="NZ_CP036263.1"/>
</dbReference>
<evidence type="ECO:0000256" key="1">
    <source>
        <dbReference type="ARBA" id="ARBA00022490"/>
    </source>
</evidence>
<gene>
    <name evidence="3 5" type="primary">smpB</name>
    <name evidence="5" type="ORF">HG15A2_05510</name>
</gene>
<dbReference type="CDD" id="cd09294">
    <property type="entry name" value="SmpB"/>
    <property type="match status" value="1"/>
</dbReference>
<evidence type="ECO:0000256" key="2">
    <source>
        <dbReference type="ARBA" id="ARBA00022884"/>
    </source>
</evidence>
<dbReference type="GO" id="GO:0070930">
    <property type="term" value="P:trans-translation-dependent protein tagging"/>
    <property type="evidence" value="ECO:0007669"/>
    <property type="project" value="TreeGrafter"/>
</dbReference>